<comment type="caution">
    <text evidence="1">The sequence shown here is derived from an EMBL/GenBank/DDBJ whole genome shotgun (WGS) entry which is preliminary data.</text>
</comment>
<reference evidence="2" key="1">
    <citation type="submission" date="2023-07" db="EMBL/GenBank/DDBJ databases">
        <title>30 novel species of actinomycetes from the DSMZ collection.</title>
        <authorList>
            <person name="Nouioui I."/>
        </authorList>
    </citation>
    <scope>NUCLEOTIDE SEQUENCE [LARGE SCALE GENOMIC DNA]</scope>
    <source>
        <strain evidence="2">DSM 41982</strain>
    </source>
</reference>
<gene>
    <name evidence="1" type="ORF">RM574_20720</name>
</gene>
<evidence type="ECO:0000313" key="2">
    <source>
        <dbReference type="Proteomes" id="UP001183607"/>
    </source>
</evidence>
<proteinExistence type="predicted"/>
<dbReference type="AlphaFoldDB" id="A0ABD5E912"/>
<dbReference type="Proteomes" id="UP001183607">
    <property type="component" value="Unassembled WGS sequence"/>
</dbReference>
<sequence length="63" mass="7022">MTVVELFGGPLDGKRHEVEGEPGAELRFSAVPKWEGAREDEAVTIVYRREEGVYRYVESVPGA</sequence>
<organism evidence="1 2">
    <name type="scientific">Streptomyces evansiae</name>
    <dbReference type="NCBI Taxonomy" id="3075535"/>
    <lineage>
        <taxon>Bacteria</taxon>
        <taxon>Bacillati</taxon>
        <taxon>Actinomycetota</taxon>
        <taxon>Actinomycetes</taxon>
        <taxon>Kitasatosporales</taxon>
        <taxon>Streptomycetaceae</taxon>
        <taxon>Streptomyces</taxon>
    </lineage>
</organism>
<evidence type="ECO:0000313" key="1">
    <source>
        <dbReference type="EMBL" id="MDT0417910.1"/>
    </source>
</evidence>
<dbReference type="EMBL" id="JAVRER010000035">
    <property type="protein sequence ID" value="MDT0417910.1"/>
    <property type="molecule type" value="Genomic_DNA"/>
</dbReference>
<dbReference type="RefSeq" id="WP_078519047.1">
    <property type="nucleotide sequence ID" value="NZ_JAVRER010000035.1"/>
</dbReference>
<evidence type="ECO:0008006" key="3">
    <source>
        <dbReference type="Google" id="ProtNLM"/>
    </source>
</evidence>
<accession>A0ABD5E912</accession>
<protein>
    <recommendedName>
        <fullName evidence="3">DUF1918 domain-containing protein</fullName>
    </recommendedName>
</protein>
<name>A0ABD5E912_9ACTN</name>